<evidence type="ECO:0000313" key="2">
    <source>
        <dbReference type="EMBL" id="KAK0669355.1"/>
    </source>
</evidence>
<accession>A0AA40DAM2</accession>
<gene>
    <name evidence="2" type="ORF">QBC41DRAFT_346440</name>
</gene>
<evidence type="ECO:0000313" key="3">
    <source>
        <dbReference type="Proteomes" id="UP001174997"/>
    </source>
</evidence>
<keyword evidence="3" id="KW-1185">Reference proteome</keyword>
<reference evidence="2" key="1">
    <citation type="submission" date="2023-06" db="EMBL/GenBank/DDBJ databases">
        <title>Genome-scale phylogeny and comparative genomics of the fungal order Sordariales.</title>
        <authorList>
            <consortium name="Lawrence Berkeley National Laboratory"/>
            <person name="Hensen N."/>
            <person name="Bonometti L."/>
            <person name="Westerberg I."/>
            <person name="Brannstrom I.O."/>
            <person name="Guillou S."/>
            <person name="Cros-Aarteil S."/>
            <person name="Calhoun S."/>
            <person name="Haridas S."/>
            <person name="Kuo A."/>
            <person name="Mondo S."/>
            <person name="Pangilinan J."/>
            <person name="Riley R."/>
            <person name="Labutti K."/>
            <person name="Andreopoulos B."/>
            <person name="Lipzen A."/>
            <person name="Chen C."/>
            <person name="Yanf M."/>
            <person name="Daum C."/>
            <person name="Ng V."/>
            <person name="Clum A."/>
            <person name="Steindorff A."/>
            <person name="Ohm R."/>
            <person name="Martin F."/>
            <person name="Silar P."/>
            <person name="Natvig D."/>
            <person name="Lalanne C."/>
            <person name="Gautier V."/>
            <person name="Ament-Velasquez S.L."/>
            <person name="Kruys A."/>
            <person name="Hutchinson M.I."/>
            <person name="Powell A.J."/>
            <person name="Barry K."/>
            <person name="Miller A.N."/>
            <person name="Grigoriev I.V."/>
            <person name="Debuchy R."/>
            <person name="Gladieux P."/>
            <person name="Thoren M.H."/>
            <person name="Johannesson H."/>
        </authorList>
    </citation>
    <scope>NUCLEOTIDE SEQUENCE</scope>
    <source>
        <strain evidence="2">CBS 307.81</strain>
    </source>
</reference>
<dbReference type="AlphaFoldDB" id="A0AA40DAM2"/>
<feature type="region of interest" description="Disordered" evidence="1">
    <location>
        <begin position="247"/>
        <end position="368"/>
    </location>
</feature>
<feature type="compositionally biased region" description="Pro residues" evidence="1">
    <location>
        <begin position="285"/>
        <end position="294"/>
    </location>
</feature>
<feature type="region of interest" description="Disordered" evidence="1">
    <location>
        <begin position="134"/>
        <end position="219"/>
    </location>
</feature>
<sequence>MESSIDLAARYTSFYSKPSHRERPVVRTEQLLDPNTPIPSIECEEDSIAYTSFRFGQSLHPETPILSTEYKADCISQTPRAGNFTKKVAFSQLDFSDSRSQPGAPQSYSQWTGGWGNGMDQVEAVAPKTRFSIPEQAVHDEGRKRKRIISTPYPRQNPQTGYIAPILLRDYDDDSSDDERSPEQHPAKRKRLDSTPGPKECVDTTMNTEEHQDDVLSRFSPLDLDENRLMTELSRLIDDHERRNETRAVFSSGSHSPSPLNQGNTESEGTFSYVSARSYQSTSPPYRPTSPSYPPAGSNCEPQSPEIPDFRSPTLDFCSPTLDQRAPTPGFRSPSYTPLSPIQYPESPRYIPLSPLQYPASPTFSPEP</sequence>
<protein>
    <submittedName>
        <fullName evidence="2">Uncharacterized protein</fullName>
    </submittedName>
</protein>
<name>A0AA40DAM2_9PEZI</name>
<dbReference type="Proteomes" id="UP001174997">
    <property type="component" value="Unassembled WGS sequence"/>
</dbReference>
<comment type="caution">
    <text evidence="2">The sequence shown here is derived from an EMBL/GenBank/DDBJ whole genome shotgun (WGS) entry which is preliminary data.</text>
</comment>
<proteinExistence type="predicted"/>
<evidence type="ECO:0000256" key="1">
    <source>
        <dbReference type="SAM" id="MobiDB-lite"/>
    </source>
</evidence>
<feature type="compositionally biased region" description="Polar residues" evidence="1">
    <location>
        <begin position="249"/>
        <end position="275"/>
    </location>
</feature>
<organism evidence="2 3">
    <name type="scientific">Cercophora samala</name>
    <dbReference type="NCBI Taxonomy" id="330535"/>
    <lineage>
        <taxon>Eukaryota</taxon>
        <taxon>Fungi</taxon>
        <taxon>Dikarya</taxon>
        <taxon>Ascomycota</taxon>
        <taxon>Pezizomycotina</taxon>
        <taxon>Sordariomycetes</taxon>
        <taxon>Sordariomycetidae</taxon>
        <taxon>Sordariales</taxon>
        <taxon>Lasiosphaeriaceae</taxon>
        <taxon>Cercophora</taxon>
    </lineage>
</organism>
<dbReference type="EMBL" id="JAULSY010000044">
    <property type="protein sequence ID" value="KAK0669355.1"/>
    <property type="molecule type" value="Genomic_DNA"/>
</dbReference>